<gene>
    <name evidence="2" type="ordered locus">DP1601</name>
</gene>
<reference evidence="3" key="1">
    <citation type="journal article" date="2004" name="Environ. Microbiol.">
        <title>The genome of Desulfotalea psychrophila, a sulfate-reducing bacterium from permanently cold Arctic sediments.</title>
        <authorList>
            <person name="Rabus R."/>
            <person name="Ruepp A."/>
            <person name="Frickey T."/>
            <person name="Rattei T."/>
            <person name="Fartmann B."/>
            <person name="Stark M."/>
            <person name="Bauer M."/>
            <person name="Zibat A."/>
            <person name="Lombardot T."/>
            <person name="Becker I."/>
            <person name="Amann J."/>
            <person name="Gellner K."/>
            <person name="Teeling H."/>
            <person name="Leuschner W.D."/>
            <person name="Gloeckner F.-O."/>
            <person name="Lupas A.N."/>
            <person name="Amann R."/>
            <person name="Klenk H.-P."/>
        </authorList>
    </citation>
    <scope>NUCLEOTIDE SEQUENCE [LARGE SCALE GENOMIC DNA]</scope>
    <source>
        <strain evidence="3">DSM 12343 / LSv54</strain>
    </source>
</reference>
<dbReference type="HOGENOM" id="CLU_2232252_0_0_7"/>
<dbReference type="Proteomes" id="UP000000602">
    <property type="component" value="Chromosome"/>
</dbReference>
<dbReference type="STRING" id="177439.DP1601"/>
<dbReference type="KEGG" id="dps:DP1601"/>
<evidence type="ECO:0000313" key="2">
    <source>
        <dbReference type="EMBL" id="CAG36330.1"/>
    </source>
</evidence>
<keyword evidence="3" id="KW-1185">Reference proteome</keyword>
<sequence>MIELEYAALINAVVALCSGMALLAIWLVGATIWVTRINIRVNAMGERQPVEKIECAKQQVDCQAHIDKELSHGSKQFEEIKTSIKDLDTKLEIRHNLMMDHLLKG</sequence>
<dbReference type="RefSeq" id="WP_011188842.1">
    <property type="nucleotide sequence ID" value="NC_006138.1"/>
</dbReference>
<proteinExistence type="predicted"/>
<name>Q6AMU4_DESPS</name>
<keyword evidence="1" id="KW-0812">Transmembrane</keyword>
<evidence type="ECO:0000256" key="1">
    <source>
        <dbReference type="SAM" id="Phobius"/>
    </source>
</evidence>
<dbReference type="AlphaFoldDB" id="Q6AMU4"/>
<keyword evidence="1" id="KW-0472">Membrane</keyword>
<dbReference type="EMBL" id="CR522870">
    <property type="protein sequence ID" value="CAG36330.1"/>
    <property type="molecule type" value="Genomic_DNA"/>
</dbReference>
<accession>Q6AMU4</accession>
<feature type="transmembrane region" description="Helical" evidence="1">
    <location>
        <begin position="6"/>
        <end position="34"/>
    </location>
</feature>
<protein>
    <submittedName>
        <fullName evidence="2">Uncharacterized protein</fullName>
    </submittedName>
</protein>
<evidence type="ECO:0000313" key="3">
    <source>
        <dbReference type="Proteomes" id="UP000000602"/>
    </source>
</evidence>
<organism evidence="2 3">
    <name type="scientific">Desulfotalea psychrophila (strain LSv54 / DSM 12343)</name>
    <dbReference type="NCBI Taxonomy" id="177439"/>
    <lineage>
        <taxon>Bacteria</taxon>
        <taxon>Pseudomonadati</taxon>
        <taxon>Thermodesulfobacteriota</taxon>
        <taxon>Desulfobulbia</taxon>
        <taxon>Desulfobulbales</taxon>
        <taxon>Desulfocapsaceae</taxon>
        <taxon>Desulfotalea</taxon>
    </lineage>
</organism>
<keyword evidence="1" id="KW-1133">Transmembrane helix</keyword>